<dbReference type="Proteomes" id="UP000693715">
    <property type="component" value="Chromosome"/>
</dbReference>
<name>A0ABX8LWL3_9GAMM</name>
<sequence length="71" mass="8071">MGYNLLNKVKIGIFLDSADFEIATDADKAVLLEWKKYRVLLTRVDVNQAPDVEWPEVPKTASKITTFTQSQ</sequence>
<gene>
    <name evidence="1" type="ORF">B0X70_12865</name>
</gene>
<protein>
    <submittedName>
        <fullName evidence="1">Tail fiber assembly protein</fullName>
    </submittedName>
</protein>
<proteinExistence type="predicted"/>
<dbReference type="EMBL" id="CP020335">
    <property type="protein sequence ID" value="QXF33936.1"/>
    <property type="molecule type" value="Genomic_DNA"/>
</dbReference>
<dbReference type="Pfam" id="PF02413">
    <property type="entry name" value="Caudo_TAP"/>
    <property type="match status" value="1"/>
</dbReference>
<keyword evidence="2" id="KW-1185">Reference proteome</keyword>
<reference evidence="1 2" key="1">
    <citation type="submission" date="2017-03" db="EMBL/GenBank/DDBJ databases">
        <title>Genome comparison of Photorhabdus luminescens strain 0813-124 phase variants.</title>
        <authorList>
            <person name="Chien C.-C."/>
            <person name="Chen W.-J."/>
            <person name="Shih M.-C."/>
            <person name="Hsieh F.-C."/>
        </authorList>
    </citation>
    <scope>NUCLEOTIDE SEQUENCE [LARGE SCALE GENOMIC DNA]</scope>
    <source>
        <strain evidence="1 2">0813-124 phase II</strain>
    </source>
</reference>
<dbReference type="InterPro" id="IPR003458">
    <property type="entry name" value="Phage_T4_Gp38_tail_assem"/>
</dbReference>
<accession>A0ABX8LWL3</accession>
<organism evidence="1 2">
    <name type="scientific">Photorhabdus akhurstii</name>
    <dbReference type="NCBI Taxonomy" id="171438"/>
    <lineage>
        <taxon>Bacteria</taxon>
        <taxon>Pseudomonadati</taxon>
        <taxon>Pseudomonadota</taxon>
        <taxon>Gammaproteobacteria</taxon>
        <taxon>Enterobacterales</taxon>
        <taxon>Morganellaceae</taxon>
        <taxon>Photorhabdus</taxon>
    </lineage>
</organism>
<evidence type="ECO:0000313" key="1">
    <source>
        <dbReference type="EMBL" id="QXF33936.1"/>
    </source>
</evidence>
<evidence type="ECO:0000313" key="2">
    <source>
        <dbReference type="Proteomes" id="UP000693715"/>
    </source>
</evidence>